<evidence type="ECO:0000256" key="1">
    <source>
        <dbReference type="ARBA" id="ARBA00004442"/>
    </source>
</evidence>
<protein>
    <submittedName>
        <fullName evidence="10">Channel protein TolC</fullName>
    </submittedName>
</protein>
<dbReference type="Gene3D" id="1.20.1600.10">
    <property type="entry name" value="Outer membrane efflux proteins (OEP)"/>
    <property type="match status" value="1"/>
</dbReference>
<proteinExistence type="inferred from homology"/>
<dbReference type="OrthoDB" id="9814637at2"/>
<dbReference type="GO" id="GO:0015288">
    <property type="term" value="F:porin activity"/>
    <property type="evidence" value="ECO:0007669"/>
    <property type="project" value="TreeGrafter"/>
</dbReference>
<dbReference type="GO" id="GO:1990281">
    <property type="term" value="C:efflux pump complex"/>
    <property type="evidence" value="ECO:0007669"/>
    <property type="project" value="TreeGrafter"/>
</dbReference>
<sequence>MSLQEAIQKAMTTNPQISQAVENREAVEFELRQARGLYLPSVDLEASVGRRRLSNDSTGTLTQDYENFSNAEVGLTVTQRLLDGGGRRAQVDQQASRVDSASFRVLDRSETVALQVVQDYLEYILQAKIVGIAKQNVDFHGGILGDIRQGISGGALTDVDALQGRERLDAARARLREAQEELELTKIRFLKTVGEPITNAKMPPSMGKFLPRSLQDAIAAAKTSNPRIYAARADIDAADAAVRNSRSNYAPTVDLEGRASVGNDVGTSQGNTNDVQVRLVARWNLYRGGIDQAREQEQIRRASEQRFASDQVHREIEESVRSAWNERSSRGELSQILGSQSSQNAKLVSSYGEQFKIGQRSLLDVLDAQNTRFNTSIVAETARFAALFAEYKILAASGSLLKSMSVKPVGQSEAYARNEFSVKANQTGGYAKRDPRQQAGVPMDLLAPLQ</sequence>
<dbReference type="GO" id="GO:0015562">
    <property type="term" value="F:efflux transmembrane transporter activity"/>
    <property type="evidence" value="ECO:0007669"/>
    <property type="project" value="InterPro"/>
</dbReference>
<evidence type="ECO:0000256" key="2">
    <source>
        <dbReference type="ARBA" id="ARBA00007613"/>
    </source>
</evidence>
<dbReference type="InterPro" id="IPR010130">
    <property type="entry name" value="T1SS_OMP_TolC"/>
</dbReference>
<evidence type="ECO:0000256" key="5">
    <source>
        <dbReference type="ARBA" id="ARBA00022692"/>
    </source>
</evidence>
<keyword evidence="8" id="KW-0175">Coiled coil</keyword>
<evidence type="ECO:0000256" key="3">
    <source>
        <dbReference type="ARBA" id="ARBA00022448"/>
    </source>
</evidence>
<keyword evidence="3" id="KW-0813">Transport</keyword>
<keyword evidence="7" id="KW-0998">Cell outer membrane</keyword>
<dbReference type="GO" id="GO:0009279">
    <property type="term" value="C:cell outer membrane"/>
    <property type="evidence" value="ECO:0007669"/>
    <property type="project" value="UniProtKB-SubCell"/>
</dbReference>
<dbReference type="PANTHER" id="PTHR30026:SF22">
    <property type="entry name" value="OUTER MEMBRANE EFFLUX PROTEIN"/>
    <property type="match status" value="1"/>
</dbReference>
<dbReference type="Pfam" id="PF02321">
    <property type="entry name" value="OEP"/>
    <property type="match status" value="2"/>
</dbReference>
<name>A0A4S8NVY3_9HYPH</name>
<dbReference type="PANTHER" id="PTHR30026">
    <property type="entry name" value="OUTER MEMBRANE PROTEIN TOLC"/>
    <property type="match status" value="1"/>
</dbReference>
<accession>A0A4S8NVY3</accession>
<comment type="caution">
    <text evidence="10">The sequence shown here is derived from an EMBL/GenBank/DDBJ whole genome shotgun (WGS) entry which is preliminary data.</text>
</comment>
<keyword evidence="6" id="KW-0472">Membrane</keyword>
<dbReference type="InterPro" id="IPR003423">
    <property type="entry name" value="OMP_efflux"/>
</dbReference>
<dbReference type="SUPFAM" id="SSF56954">
    <property type="entry name" value="Outer membrane efflux proteins (OEP)"/>
    <property type="match status" value="1"/>
</dbReference>
<organism evidence="10 11">
    <name type="scientific">Peteryoungia ipomoeae</name>
    <dbReference type="NCBI Taxonomy" id="1210932"/>
    <lineage>
        <taxon>Bacteria</taxon>
        <taxon>Pseudomonadati</taxon>
        <taxon>Pseudomonadota</taxon>
        <taxon>Alphaproteobacteria</taxon>
        <taxon>Hyphomicrobiales</taxon>
        <taxon>Rhizobiaceae</taxon>
        <taxon>Peteryoungia</taxon>
    </lineage>
</organism>
<feature type="region of interest" description="Disordered" evidence="9">
    <location>
        <begin position="426"/>
        <end position="450"/>
    </location>
</feature>
<feature type="coiled-coil region" evidence="8">
    <location>
        <begin position="161"/>
        <end position="188"/>
    </location>
</feature>
<evidence type="ECO:0000256" key="7">
    <source>
        <dbReference type="ARBA" id="ARBA00023237"/>
    </source>
</evidence>
<keyword evidence="4" id="KW-1134">Transmembrane beta strand</keyword>
<evidence type="ECO:0000256" key="4">
    <source>
        <dbReference type="ARBA" id="ARBA00022452"/>
    </source>
</evidence>
<gene>
    <name evidence="10" type="ORF">FAA97_17740</name>
</gene>
<keyword evidence="5" id="KW-0812">Transmembrane</keyword>
<dbReference type="EMBL" id="STGV01000006">
    <property type="protein sequence ID" value="THV21035.1"/>
    <property type="molecule type" value="Genomic_DNA"/>
</dbReference>
<dbReference type="InterPro" id="IPR051906">
    <property type="entry name" value="TolC-like"/>
</dbReference>
<evidence type="ECO:0000256" key="6">
    <source>
        <dbReference type="ARBA" id="ARBA00023136"/>
    </source>
</evidence>
<evidence type="ECO:0000313" key="10">
    <source>
        <dbReference type="EMBL" id="THV21035.1"/>
    </source>
</evidence>
<dbReference type="AlphaFoldDB" id="A0A4S8NVY3"/>
<evidence type="ECO:0000313" key="11">
    <source>
        <dbReference type="Proteomes" id="UP000308828"/>
    </source>
</evidence>
<keyword evidence="11" id="KW-1185">Reference proteome</keyword>
<comment type="similarity">
    <text evidence="2">Belongs to the outer membrane factor (OMF) (TC 1.B.17) family.</text>
</comment>
<comment type="subcellular location">
    <subcellularLocation>
        <location evidence="1">Cell outer membrane</location>
    </subcellularLocation>
</comment>
<reference evidence="10 11" key="1">
    <citation type="submission" date="2019-04" db="EMBL/GenBank/DDBJ databases">
        <title>Genome sequence of strain shin9-1.</title>
        <authorList>
            <person name="Gao J."/>
            <person name="Sun J."/>
        </authorList>
    </citation>
    <scope>NUCLEOTIDE SEQUENCE [LARGE SCALE GENOMIC DNA]</scope>
    <source>
        <strain evidence="11">shin9-1</strain>
    </source>
</reference>
<dbReference type="NCBIfam" id="TIGR01844">
    <property type="entry name" value="type_I_sec_TolC"/>
    <property type="match status" value="1"/>
</dbReference>
<dbReference type="RefSeq" id="WP_136599951.1">
    <property type="nucleotide sequence ID" value="NZ_STGV01000006.1"/>
</dbReference>
<evidence type="ECO:0000256" key="9">
    <source>
        <dbReference type="SAM" id="MobiDB-lite"/>
    </source>
</evidence>
<dbReference type="Proteomes" id="UP000308828">
    <property type="component" value="Unassembled WGS sequence"/>
</dbReference>
<evidence type="ECO:0000256" key="8">
    <source>
        <dbReference type="SAM" id="Coils"/>
    </source>
</evidence>